<dbReference type="PROSITE" id="PS00913">
    <property type="entry name" value="ADH_IRON_1"/>
    <property type="match status" value="1"/>
</dbReference>
<dbReference type="PANTHER" id="PTHR11496:SF102">
    <property type="entry name" value="ALCOHOL DEHYDROGENASE 4"/>
    <property type="match status" value="1"/>
</dbReference>
<dbReference type="GO" id="GO:0004022">
    <property type="term" value="F:alcohol dehydrogenase (NAD+) activity"/>
    <property type="evidence" value="ECO:0007669"/>
    <property type="project" value="TreeGrafter"/>
</dbReference>
<dbReference type="InterPro" id="IPR056798">
    <property type="entry name" value="ADH_Fe_C"/>
</dbReference>
<dbReference type="Pfam" id="PF00465">
    <property type="entry name" value="Fe-ADH"/>
    <property type="match status" value="1"/>
</dbReference>
<keyword evidence="2" id="KW-0560">Oxidoreductase</keyword>
<gene>
    <name evidence="6" type="ORF">HF320_02695</name>
</gene>
<dbReference type="PANTHER" id="PTHR11496">
    <property type="entry name" value="ALCOHOL DEHYDROGENASE"/>
    <property type="match status" value="1"/>
</dbReference>
<evidence type="ECO:0000256" key="2">
    <source>
        <dbReference type="ARBA" id="ARBA00023002"/>
    </source>
</evidence>
<evidence type="ECO:0000256" key="3">
    <source>
        <dbReference type="ARBA" id="ARBA00023027"/>
    </source>
</evidence>
<dbReference type="GO" id="GO:0046872">
    <property type="term" value="F:metal ion binding"/>
    <property type="evidence" value="ECO:0007669"/>
    <property type="project" value="InterPro"/>
</dbReference>
<feature type="domain" description="Alcohol dehydrogenase iron-type/glycerol dehydrogenase GldA" evidence="4">
    <location>
        <begin position="8"/>
        <end position="174"/>
    </location>
</feature>
<evidence type="ECO:0000313" key="7">
    <source>
        <dbReference type="Proteomes" id="UP000546970"/>
    </source>
</evidence>
<dbReference type="EMBL" id="JABBCP010000001">
    <property type="protein sequence ID" value="NMF55244.1"/>
    <property type="molecule type" value="Genomic_DNA"/>
</dbReference>
<comment type="similarity">
    <text evidence="1">Belongs to the iron-containing alcohol dehydrogenase family.</text>
</comment>
<keyword evidence="7" id="KW-1185">Reference proteome</keyword>
<dbReference type="InterPro" id="IPR039697">
    <property type="entry name" value="Alcohol_dehydrogenase_Fe"/>
</dbReference>
<name>A0A7X9UB46_9ACTN</name>
<dbReference type="SUPFAM" id="SSF56796">
    <property type="entry name" value="Dehydroquinate synthase-like"/>
    <property type="match status" value="1"/>
</dbReference>
<accession>A0A7X9UB46</accession>
<dbReference type="Gene3D" id="1.20.1090.10">
    <property type="entry name" value="Dehydroquinate synthase-like - alpha domain"/>
    <property type="match status" value="1"/>
</dbReference>
<dbReference type="Gene3D" id="3.40.50.1970">
    <property type="match status" value="1"/>
</dbReference>
<dbReference type="InterPro" id="IPR018211">
    <property type="entry name" value="ADH_Fe_CS"/>
</dbReference>
<sequence>MARLFLTPSRIVSGQGALDDSLDILRGLGTKAFVVTDPMMVKLGNCKTVTDALERAGLGFEVFDQITGEPSDIMIEAGIAAFKASGCDMYVGLGGGSPIDAMKAIAMMTACDGDIDEQMGVALDFDRPPLVAIPTTAGTGSEATQFTIINNTRQGIKMLLAGAKVLPDVAIVDPQFTCTAPASVTANTGVDALCHALESATSKKMQPMSYTFSISAIKRILAHLYTCYTEPENVEARTQMAIAATEAGVAFNNASVTIIHGMSRPIGALFHVPHGLSNAMIMLECLRYVVDGAYPQFAAVAREVGASVATDDETAANELLDVIAELLRKLNIPTLASYGIDVDEFRAQIPKMAKDAIDSGSPANTIKPLTAADLETIYERLISA</sequence>
<dbReference type="FunFam" id="3.40.50.1970:FF:000003">
    <property type="entry name" value="Alcohol dehydrogenase, iron-containing"/>
    <property type="match status" value="1"/>
</dbReference>
<protein>
    <submittedName>
        <fullName evidence="6">Iron-containing alcohol dehydrogenase</fullName>
    </submittedName>
</protein>
<evidence type="ECO:0000259" key="5">
    <source>
        <dbReference type="Pfam" id="PF25137"/>
    </source>
</evidence>
<evidence type="ECO:0000313" key="6">
    <source>
        <dbReference type="EMBL" id="NMF55244.1"/>
    </source>
</evidence>
<dbReference type="InterPro" id="IPR001670">
    <property type="entry name" value="ADH_Fe/GldA"/>
</dbReference>
<dbReference type="AlphaFoldDB" id="A0A7X9UB46"/>
<dbReference type="RefSeq" id="WP_169276912.1">
    <property type="nucleotide sequence ID" value="NZ_JABBCP010000001.1"/>
</dbReference>
<dbReference type="Proteomes" id="UP000546970">
    <property type="component" value="Unassembled WGS sequence"/>
</dbReference>
<proteinExistence type="inferred from homology"/>
<evidence type="ECO:0000259" key="4">
    <source>
        <dbReference type="Pfam" id="PF00465"/>
    </source>
</evidence>
<dbReference type="Pfam" id="PF25137">
    <property type="entry name" value="ADH_Fe_C"/>
    <property type="match status" value="1"/>
</dbReference>
<evidence type="ECO:0000256" key="1">
    <source>
        <dbReference type="ARBA" id="ARBA00007358"/>
    </source>
</evidence>
<reference evidence="6 7" key="1">
    <citation type="submission" date="2020-04" db="EMBL/GenBank/DDBJ databases">
        <title>Collinsella sp. KGMB02528 nov., an anaerobic actinobacterium isolated from human feces.</title>
        <authorList>
            <person name="Han K.-I."/>
            <person name="Eom M.K."/>
            <person name="Kim J.-S."/>
            <person name="Lee K.C."/>
            <person name="Suh M.K."/>
            <person name="Park S.-H."/>
            <person name="Lee J.H."/>
            <person name="Kang S.W."/>
            <person name="Park J.-E."/>
            <person name="Oh B.S."/>
            <person name="Yu S.Y."/>
            <person name="Choi S.-H."/>
            <person name="Lee D.H."/>
            <person name="Yoon H."/>
            <person name="Kim B.-Y."/>
            <person name="Lee J.H."/>
            <person name="Lee J.-S."/>
        </authorList>
    </citation>
    <scope>NUCLEOTIDE SEQUENCE [LARGE SCALE GENOMIC DNA]</scope>
    <source>
        <strain evidence="6 7">KGMB02528</strain>
    </source>
</reference>
<comment type="caution">
    <text evidence="6">The sequence shown here is derived from an EMBL/GenBank/DDBJ whole genome shotgun (WGS) entry which is preliminary data.</text>
</comment>
<keyword evidence="3" id="KW-0520">NAD</keyword>
<dbReference type="CDD" id="cd08194">
    <property type="entry name" value="Fe-ADH-like"/>
    <property type="match status" value="1"/>
</dbReference>
<feature type="domain" description="Fe-containing alcohol dehydrogenase-like C-terminal" evidence="5">
    <location>
        <begin position="185"/>
        <end position="380"/>
    </location>
</feature>
<organism evidence="6 7">
    <name type="scientific">Collinsella acetigenes</name>
    <dbReference type="NCBI Taxonomy" id="2713419"/>
    <lineage>
        <taxon>Bacteria</taxon>
        <taxon>Bacillati</taxon>
        <taxon>Actinomycetota</taxon>
        <taxon>Coriobacteriia</taxon>
        <taxon>Coriobacteriales</taxon>
        <taxon>Coriobacteriaceae</taxon>
        <taxon>Collinsella</taxon>
    </lineage>
</organism>